<proteinExistence type="predicted"/>
<reference evidence="1 2" key="1">
    <citation type="journal article" date="2024" name="Plant Biotechnol. J.">
        <title>Genome and CRISPR/Cas9 system of a widespread forest tree (Populus alba) in the world.</title>
        <authorList>
            <person name="Liu Y.J."/>
            <person name="Jiang P.F."/>
            <person name="Han X.M."/>
            <person name="Li X.Y."/>
            <person name="Wang H.M."/>
            <person name="Wang Y.J."/>
            <person name="Wang X.X."/>
            <person name="Zeng Q.Y."/>
        </authorList>
    </citation>
    <scope>NUCLEOTIDE SEQUENCE [LARGE SCALE GENOMIC DNA]</scope>
    <source>
        <strain evidence="2">cv. PAL-ZL1</strain>
    </source>
</reference>
<name>A0ACC4BB51_POPAL</name>
<comment type="caution">
    <text evidence="1">The sequence shown here is derived from an EMBL/GenBank/DDBJ whole genome shotgun (WGS) entry which is preliminary data.</text>
</comment>
<gene>
    <name evidence="1" type="ORF">D5086_023905</name>
</gene>
<evidence type="ECO:0000313" key="1">
    <source>
        <dbReference type="EMBL" id="KAL3575804.1"/>
    </source>
</evidence>
<dbReference type="Proteomes" id="UP000309997">
    <property type="component" value="Unassembled WGS sequence"/>
</dbReference>
<accession>A0ACC4BB51</accession>
<organism evidence="1 2">
    <name type="scientific">Populus alba</name>
    <name type="common">White poplar</name>
    <dbReference type="NCBI Taxonomy" id="43335"/>
    <lineage>
        <taxon>Eukaryota</taxon>
        <taxon>Viridiplantae</taxon>
        <taxon>Streptophyta</taxon>
        <taxon>Embryophyta</taxon>
        <taxon>Tracheophyta</taxon>
        <taxon>Spermatophyta</taxon>
        <taxon>Magnoliopsida</taxon>
        <taxon>eudicotyledons</taxon>
        <taxon>Gunneridae</taxon>
        <taxon>Pentapetalae</taxon>
        <taxon>rosids</taxon>
        <taxon>fabids</taxon>
        <taxon>Malpighiales</taxon>
        <taxon>Salicaceae</taxon>
        <taxon>Saliceae</taxon>
        <taxon>Populus</taxon>
    </lineage>
</organism>
<sequence length="1458" mass="164389">MEGVDGLEAERVFDLEETIFVAVGKNVEKSKRLLFWVLQSFAGKKICLLYVHRPANVVSFTHRKLAVNKLKEDAVKAFQELETKKMHDVLDQYRLVLAQEGVEADKIWIKMDDIAKGIVELIAHYNIRWLVMGAAADKYYSKKLGEIKSKKAIIVYQQAPTSCHIWFVCRGSLIYTREGRDYGSETEISLPLLLLSSDSDTEQLRLLRSESLTQLDRSLDAEEVAGDLEGILRRFDYYPVHSCQSTNIILSTSKLIPLLADEEEKTKTQTTEETCSRLEQAIVDTKDSKQKALVEAVKRWKEEDNVMEAKCKAKALENLCIKEISLRKEMEEALNRRKQEVEKKRNQRDEFLKELQMVQEHKFALESQISGSQNTVDELEQKIISAVQLLISFKERRDAAMMEYENARQEVRRLKRSAIAAAAGSKSEILEFSFMEINEATHNFDPSWKISEGKYGSVYKGLLRHLLVAIKMLPSYSSQSLLDFQNGVEIFSRVRHPNLVMLVGTCPESRSLVYEYVRNGSLEDNLFCKDKMPPLPWQTRIRIAVQICSSLIFLHSNKPCIIHGNLKPSKVLLDANFVSKLTDFGVFYLIPQSESGSNLTGICNKSNPNFTSLYIDPEYLETGMLTRESDVYSLGIILLQLLTGRAGLDILKEVRCAIEKDNFKALLDCSGGNWPFEEAEQIANLALRCCKKNRLDRPDLVLILRVLEPMKTSGIDSGPKEPSRIPSHFVCPILQEVMDDPQIAADGFTYEAEAIRGWLKSGHNTSPMTNLKLEHFVKPVSSIIDVMRPGEGNDSSLDTFIRDAIGKQPLLSFSRPNDNPVQWIQLLHALDQPDYPGWPLLTPLKAQMQKCSKCSREYCSSINYRRHLRVHHRLKRLDKDSAKNRDLLGAFWDKLSEDEAKEILSFKDVTFEEVPGSSIIRSLMTVIRKPGISSLTQSCWRAGSALLDLVQGRPSRFPLSSGQLFSILDDASENTFLCGTAVLIQKYIFDGGAGKIGFETKNIVACTSFVVEQKLINAWLADQEAEALRCQKLLVEEEEAAQRRQVELLERKRQKKLRIKEQKEKEQRLDDKECIEDTLEAVPQAEQSCPLAISDSDTLGSEILPDDVLSSLKPLQLPRTDEDFDLENQMGCCGGRSMLQGKSHMHIVVARWHGPLKSQRNHLSYGFHANQNSHAPKPGTIQKHGNQRDFKPGSVMNGNRKWSRKPKPEYNGESLKARVQKEVITVLDHDKKGEVLIGSISVTLGDCSHDEGNNLDEARDDCLVEHEILKMKNVQEKHNRPDSVQCGTNRSTVKLWRPVSRNGSKDRMLVENGSRECQHDNIDGKGEDQNFNDSSLRSCAMDNTFGGMENGSLPGGLLPGVLQFTSHEARAFLAERWKEAIAAEHVKLALSPDYQIATNHSSDTSKHNDLSSAENQLVNVEAQEPSTSGAGRAKYKTKPDNGVKLKGSSFTDGLLSES</sequence>
<dbReference type="EMBL" id="RCHU02000012">
    <property type="protein sequence ID" value="KAL3575804.1"/>
    <property type="molecule type" value="Genomic_DNA"/>
</dbReference>
<protein>
    <submittedName>
        <fullName evidence="1">Uncharacterized protein</fullName>
    </submittedName>
</protein>
<keyword evidence="2" id="KW-1185">Reference proteome</keyword>
<evidence type="ECO:0000313" key="2">
    <source>
        <dbReference type="Proteomes" id="UP000309997"/>
    </source>
</evidence>